<dbReference type="GO" id="GO:0006508">
    <property type="term" value="P:proteolysis"/>
    <property type="evidence" value="ECO:0007669"/>
    <property type="project" value="UniProtKB-KW"/>
</dbReference>
<organism evidence="9 10">
    <name type="scientific">Chitiniphilus shinanonensis</name>
    <dbReference type="NCBI Taxonomy" id="553088"/>
    <lineage>
        <taxon>Bacteria</taxon>
        <taxon>Pseudomonadati</taxon>
        <taxon>Pseudomonadota</taxon>
        <taxon>Betaproteobacteria</taxon>
        <taxon>Neisseriales</taxon>
        <taxon>Chitinibacteraceae</taxon>
        <taxon>Chitiniphilus</taxon>
    </lineage>
</organism>
<keyword evidence="10" id="KW-1185">Reference proteome</keyword>
<comment type="caution">
    <text evidence="9">The sequence shown here is derived from an EMBL/GenBank/DDBJ whole genome shotgun (WGS) entry which is preliminary data.</text>
</comment>
<dbReference type="Proteomes" id="UP001156836">
    <property type="component" value="Unassembled WGS sequence"/>
</dbReference>
<feature type="signal peptide" evidence="7">
    <location>
        <begin position="1"/>
        <end position="23"/>
    </location>
</feature>
<evidence type="ECO:0000256" key="6">
    <source>
        <dbReference type="ARBA" id="ARBA00023049"/>
    </source>
</evidence>
<dbReference type="InterPro" id="IPR051156">
    <property type="entry name" value="Mito/Outer_Membr_Metalloprot"/>
</dbReference>
<keyword evidence="3" id="KW-0479">Metal-binding</keyword>
<evidence type="ECO:0000259" key="8">
    <source>
        <dbReference type="Pfam" id="PF01435"/>
    </source>
</evidence>
<dbReference type="CDD" id="cd07333">
    <property type="entry name" value="M48C_bepA_like"/>
    <property type="match status" value="1"/>
</dbReference>
<keyword evidence="6" id="KW-0482">Metalloprotease</keyword>
<dbReference type="GO" id="GO:0008233">
    <property type="term" value="F:peptidase activity"/>
    <property type="evidence" value="ECO:0007669"/>
    <property type="project" value="UniProtKB-KW"/>
</dbReference>
<keyword evidence="5" id="KW-0862">Zinc</keyword>
<dbReference type="RefSeq" id="WP_284206840.1">
    <property type="nucleotide sequence ID" value="NZ_BSOZ01000005.1"/>
</dbReference>
<name>A0ABQ6BUE5_9NEIS</name>
<dbReference type="PANTHER" id="PTHR22726">
    <property type="entry name" value="METALLOENDOPEPTIDASE OMA1"/>
    <property type="match status" value="1"/>
</dbReference>
<evidence type="ECO:0000256" key="7">
    <source>
        <dbReference type="SAM" id="SignalP"/>
    </source>
</evidence>
<dbReference type="PANTHER" id="PTHR22726:SF1">
    <property type="entry name" value="METALLOENDOPEPTIDASE OMA1, MITOCHONDRIAL"/>
    <property type="match status" value="1"/>
</dbReference>
<feature type="chain" id="PRO_5045512711" evidence="7">
    <location>
        <begin position="24"/>
        <end position="488"/>
    </location>
</feature>
<evidence type="ECO:0000313" key="9">
    <source>
        <dbReference type="EMBL" id="GLS03429.1"/>
    </source>
</evidence>
<evidence type="ECO:0000313" key="10">
    <source>
        <dbReference type="Proteomes" id="UP001156836"/>
    </source>
</evidence>
<evidence type="ECO:0000256" key="4">
    <source>
        <dbReference type="ARBA" id="ARBA00022801"/>
    </source>
</evidence>
<evidence type="ECO:0000256" key="2">
    <source>
        <dbReference type="ARBA" id="ARBA00022670"/>
    </source>
</evidence>
<accession>A0ABQ6BUE5</accession>
<sequence length="488" mass="54035">MSLLRRCCLIAVLCWQAILPVHAYDSPLPDLGDTSREGLSPSEERQIGASVMNQLRRSGLLLDDPELTAYVNQLGNRLVDATDDARTSFTFLPIRDPTVNAFAVPGGVVAVHSGLIVMAQHESELASVLAHEIAHVTQHHIARLIESQRITPWMTLAALGLAILAAHAGQGDAAAAAPAAGPALAIQRQLDFTYSFEQEADRIGMQTLTRAGFDPGAMPTFFERLQKYNSLIDNNAPEFLRTHPVTYKRIADAQARLKEMPYRQVADSQEFLFMREKARVLQGDPRTVLDFYAKTLAEGRFSNRAAHLYGYAFAQLRGRDFAGAQKSLDAARAAYGRPHAALEYLQGQLLIAQGKPADAATQLKQAALRFPGSRALLYGEIDARVAARQLEPALKLTHDAQELYPSDAELYQREARIYEGLGNGQRQHFAQAEYYVRLLEYTAAIEQLQLAQRQPGDDFYLLSRIEARLRELQQDDEASRKPGKSRGG</sequence>
<keyword evidence="7" id="KW-0732">Signal</keyword>
<proteinExistence type="predicted"/>
<dbReference type="Pfam" id="PF01435">
    <property type="entry name" value="Peptidase_M48"/>
    <property type="match status" value="1"/>
</dbReference>
<comment type="cofactor">
    <cofactor evidence="1">
        <name>Zn(2+)</name>
        <dbReference type="ChEBI" id="CHEBI:29105"/>
    </cofactor>
</comment>
<keyword evidence="4" id="KW-0378">Hydrolase</keyword>
<gene>
    <name evidence="9" type="ORF">GCM10007860_05730</name>
</gene>
<dbReference type="InterPro" id="IPR001915">
    <property type="entry name" value="Peptidase_M48"/>
</dbReference>
<dbReference type="Gene3D" id="1.25.40.10">
    <property type="entry name" value="Tetratricopeptide repeat domain"/>
    <property type="match status" value="1"/>
</dbReference>
<dbReference type="EMBL" id="BSOZ01000005">
    <property type="protein sequence ID" value="GLS03429.1"/>
    <property type="molecule type" value="Genomic_DNA"/>
</dbReference>
<dbReference type="Gene3D" id="3.30.2010.10">
    <property type="entry name" value="Metalloproteases ('zincins'), catalytic domain"/>
    <property type="match status" value="1"/>
</dbReference>
<evidence type="ECO:0000256" key="5">
    <source>
        <dbReference type="ARBA" id="ARBA00022833"/>
    </source>
</evidence>
<feature type="domain" description="Peptidase M48" evidence="8">
    <location>
        <begin position="67"/>
        <end position="256"/>
    </location>
</feature>
<dbReference type="InterPro" id="IPR011990">
    <property type="entry name" value="TPR-like_helical_dom_sf"/>
</dbReference>
<dbReference type="SUPFAM" id="SSF48452">
    <property type="entry name" value="TPR-like"/>
    <property type="match status" value="1"/>
</dbReference>
<evidence type="ECO:0000256" key="3">
    <source>
        <dbReference type="ARBA" id="ARBA00022723"/>
    </source>
</evidence>
<keyword evidence="2 9" id="KW-0645">Protease</keyword>
<evidence type="ECO:0000256" key="1">
    <source>
        <dbReference type="ARBA" id="ARBA00001947"/>
    </source>
</evidence>
<protein>
    <submittedName>
        <fullName evidence="9">Beta-barrel assembly-enhancing protease</fullName>
    </submittedName>
</protein>
<reference evidence="10" key="1">
    <citation type="journal article" date="2019" name="Int. J. Syst. Evol. Microbiol.">
        <title>The Global Catalogue of Microorganisms (GCM) 10K type strain sequencing project: providing services to taxonomists for standard genome sequencing and annotation.</title>
        <authorList>
            <consortium name="The Broad Institute Genomics Platform"/>
            <consortium name="The Broad Institute Genome Sequencing Center for Infectious Disease"/>
            <person name="Wu L."/>
            <person name="Ma J."/>
        </authorList>
    </citation>
    <scope>NUCLEOTIDE SEQUENCE [LARGE SCALE GENOMIC DNA]</scope>
    <source>
        <strain evidence="10">NBRC 104970</strain>
    </source>
</reference>